<evidence type="ECO:0000313" key="2">
    <source>
        <dbReference type="EMBL" id="GHH59762.1"/>
    </source>
</evidence>
<keyword evidence="3" id="KW-1185">Reference proteome</keyword>
<gene>
    <name evidence="2" type="ORF">GCM10018781_03560</name>
</gene>
<evidence type="ECO:0000256" key="1">
    <source>
        <dbReference type="SAM" id="MobiDB-lite"/>
    </source>
</evidence>
<organism evidence="2 3">
    <name type="scientific">Kitasatospora indigofera</name>
    <dbReference type="NCBI Taxonomy" id="67307"/>
    <lineage>
        <taxon>Bacteria</taxon>
        <taxon>Bacillati</taxon>
        <taxon>Actinomycetota</taxon>
        <taxon>Actinomycetes</taxon>
        <taxon>Kitasatosporales</taxon>
        <taxon>Streptomycetaceae</taxon>
        <taxon>Kitasatospora</taxon>
    </lineage>
</organism>
<feature type="compositionally biased region" description="Basic residues" evidence="1">
    <location>
        <begin position="63"/>
        <end position="73"/>
    </location>
</feature>
<feature type="region of interest" description="Disordered" evidence="1">
    <location>
        <begin position="1"/>
        <end position="81"/>
    </location>
</feature>
<proteinExistence type="predicted"/>
<dbReference type="EMBL" id="BNBO01000001">
    <property type="protein sequence ID" value="GHH59762.1"/>
    <property type="molecule type" value="Genomic_DNA"/>
</dbReference>
<feature type="compositionally biased region" description="Low complexity" evidence="1">
    <location>
        <begin position="14"/>
        <end position="24"/>
    </location>
</feature>
<reference evidence="2" key="1">
    <citation type="journal article" date="2014" name="Int. J. Syst. Evol. Microbiol.">
        <title>Complete genome sequence of Corynebacterium casei LMG S-19264T (=DSM 44701T), isolated from a smear-ripened cheese.</title>
        <authorList>
            <consortium name="US DOE Joint Genome Institute (JGI-PGF)"/>
            <person name="Walter F."/>
            <person name="Albersmeier A."/>
            <person name="Kalinowski J."/>
            <person name="Ruckert C."/>
        </authorList>
    </citation>
    <scope>NUCLEOTIDE SEQUENCE</scope>
    <source>
        <strain evidence="2">JCM 4646</strain>
    </source>
</reference>
<dbReference type="Proteomes" id="UP000617734">
    <property type="component" value="Unassembled WGS sequence"/>
</dbReference>
<accession>A0A919FBJ4</accession>
<protein>
    <submittedName>
        <fullName evidence="2">Uncharacterized protein</fullName>
    </submittedName>
</protein>
<comment type="caution">
    <text evidence="2">The sequence shown here is derived from an EMBL/GenBank/DDBJ whole genome shotgun (WGS) entry which is preliminary data.</text>
</comment>
<dbReference type="AlphaFoldDB" id="A0A919FBJ4"/>
<feature type="compositionally biased region" description="Basic and acidic residues" evidence="1">
    <location>
        <begin position="47"/>
        <end position="62"/>
    </location>
</feature>
<sequence>MLPGRAYVHRTTDPGEPARAGRPRTPGPTGPVAPEARLVPSRVGTESPRRAAGRDGTDDAGFRHRHRACRPGNRRIDRRTGTAWAKEWEGVEPEWSGRPRRRGSGDR</sequence>
<reference evidence="2" key="2">
    <citation type="submission" date="2020-09" db="EMBL/GenBank/DDBJ databases">
        <authorList>
            <person name="Sun Q."/>
            <person name="Ohkuma M."/>
        </authorList>
    </citation>
    <scope>NUCLEOTIDE SEQUENCE</scope>
    <source>
        <strain evidence="2">JCM 4646</strain>
    </source>
</reference>
<evidence type="ECO:0000313" key="3">
    <source>
        <dbReference type="Proteomes" id="UP000617734"/>
    </source>
</evidence>
<name>A0A919FBJ4_9ACTN</name>